<keyword evidence="11" id="KW-0067">ATP-binding</keyword>
<keyword evidence="13" id="KW-0902">Two-component regulatory system</keyword>
<evidence type="ECO:0000256" key="10">
    <source>
        <dbReference type="ARBA" id="ARBA00022777"/>
    </source>
</evidence>
<dbReference type="SMART" id="SM00388">
    <property type="entry name" value="HisKA"/>
    <property type="match status" value="1"/>
</dbReference>
<evidence type="ECO:0000256" key="13">
    <source>
        <dbReference type="ARBA" id="ARBA00023012"/>
    </source>
</evidence>
<evidence type="ECO:0000256" key="1">
    <source>
        <dbReference type="ARBA" id="ARBA00000085"/>
    </source>
</evidence>
<proteinExistence type="predicted"/>
<keyword evidence="9" id="KW-0547">Nucleotide-binding</keyword>
<evidence type="ECO:0000256" key="14">
    <source>
        <dbReference type="ARBA" id="ARBA00023136"/>
    </source>
</evidence>
<dbReference type="PRINTS" id="PR00344">
    <property type="entry name" value="BCTRLSENSOR"/>
</dbReference>
<keyword evidence="12 17" id="KW-1133">Transmembrane helix</keyword>
<dbReference type="InterPro" id="IPR005467">
    <property type="entry name" value="His_kinase_dom"/>
</dbReference>
<gene>
    <name evidence="19" type="ORF">APT59_00785</name>
</gene>
<evidence type="ECO:0000313" key="19">
    <source>
        <dbReference type="EMBL" id="ALZ82807.1"/>
    </source>
</evidence>
<dbReference type="InterPro" id="IPR029151">
    <property type="entry name" value="Sensor-like_sf"/>
</dbReference>
<evidence type="ECO:0000259" key="18">
    <source>
        <dbReference type="PROSITE" id="PS50109"/>
    </source>
</evidence>
<dbReference type="EMBL" id="CP013987">
    <property type="protein sequence ID" value="ALZ82807.1"/>
    <property type="molecule type" value="Genomic_DNA"/>
</dbReference>
<evidence type="ECO:0000256" key="5">
    <source>
        <dbReference type="ARBA" id="ARBA00022519"/>
    </source>
</evidence>
<dbReference type="CDD" id="cd00082">
    <property type="entry name" value="HisKA"/>
    <property type="match status" value="1"/>
</dbReference>
<evidence type="ECO:0000256" key="8">
    <source>
        <dbReference type="ARBA" id="ARBA00022692"/>
    </source>
</evidence>
<dbReference type="GO" id="GO:0000155">
    <property type="term" value="F:phosphorelay sensor kinase activity"/>
    <property type="evidence" value="ECO:0007669"/>
    <property type="project" value="InterPro"/>
</dbReference>
<dbReference type="SUPFAM" id="SSF55874">
    <property type="entry name" value="ATPase domain of HSP90 chaperone/DNA topoisomerase II/histidine kinase"/>
    <property type="match status" value="1"/>
</dbReference>
<dbReference type="Pfam" id="PF02743">
    <property type="entry name" value="dCache_1"/>
    <property type="match status" value="1"/>
</dbReference>
<reference evidence="19 20" key="1">
    <citation type="submission" date="2016-01" db="EMBL/GenBank/DDBJ databases">
        <title>Annotation of Pseudomonas oryzihabitans USDA-ARS-USMARC-56511.</title>
        <authorList>
            <person name="Harhay G.P."/>
            <person name="Harhay D.M."/>
            <person name="Smith T.P.L."/>
            <person name="Bono J.L."/>
            <person name="Heaton M.P."/>
            <person name="Clawson M.L."/>
            <person name="Chitko-Mckown C.G."/>
            <person name="Capik S.F."/>
            <person name="DeDonder K.D."/>
            <person name="Apley M.D."/>
            <person name="Lubbers B.V."/>
            <person name="White B.J."/>
            <person name="Larson R.L."/>
        </authorList>
    </citation>
    <scope>NUCLEOTIDE SEQUENCE [LARGE SCALE GENOMIC DNA]</scope>
    <source>
        <strain evidence="19 20">USDA-ARS-USMARC-56511</strain>
    </source>
</reference>
<dbReference type="InterPro" id="IPR033479">
    <property type="entry name" value="dCache_1"/>
</dbReference>
<sequence length="604" mass="66991">MPKSPHLPKRPRWSSLLLLALGLTLLLIPLRYAAQHFYEAQLAEQNGQTLDLYVANLLGTLRRYEVLPDLLGDLPVLRNALARQGDGSAQDAASQMLEDIRQRTGADVIYLMQGDGTCLASSNYRQPDSFVGRDFSFRPYYKAAMQGQPGRFFGLGTTSSKRGYYFAAAVRDGERATGVVVVKVDLDSAERLWGNAPEQLLVTDDLGVVILTSHDAWRFRATHPLDERQREQVNANRPYPTTNPAPLTLVPSDWLTQTRNLDEVGWTAQILAPREMVERQVRSALYVGAATLLALLLLLVVMTLRRRHFIERLALDARAKRDLELNVEERTRDLQTLNARLQQEVHDREQAQRELMRAQDEAVQAGKLSALGTMSASISHELNQPLAAIRSYTENAVVLLDHDRLDDARGNLKLIGELTTRMANIIAHLKAYARGARRAPESVVLQGALEDALAMVAARRRAMQVELIRDLPDAPLWVQAGETRLRQIISNLLSNALDALAEKTSTRRLWLTTSLDERGVTLILRDNGPGFSSEALARAHEPFFTTKATAQGLGLGLAICDNLLRTLGGHLHLSNHADGGAEVRLYLQHGKPGVASVPQEEVRG</sequence>
<dbReference type="SUPFAM" id="SSF103190">
    <property type="entry name" value="Sensory domain-like"/>
    <property type="match status" value="1"/>
</dbReference>
<dbReference type="PROSITE" id="PS50109">
    <property type="entry name" value="HIS_KIN"/>
    <property type="match status" value="1"/>
</dbReference>
<dbReference type="RefSeq" id="WP_059313113.1">
    <property type="nucleotide sequence ID" value="NZ_CP013987.1"/>
</dbReference>
<dbReference type="OrthoDB" id="9772100at2"/>
<dbReference type="Proteomes" id="UP000064137">
    <property type="component" value="Chromosome"/>
</dbReference>
<evidence type="ECO:0000256" key="6">
    <source>
        <dbReference type="ARBA" id="ARBA00022553"/>
    </source>
</evidence>
<organism evidence="19 20">
    <name type="scientific">Pseudomonas oryzihabitans</name>
    <dbReference type="NCBI Taxonomy" id="47885"/>
    <lineage>
        <taxon>Bacteria</taxon>
        <taxon>Pseudomonadati</taxon>
        <taxon>Pseudomonadota</taxon>
        <taxon>Gammaproteobacteria</taxon>
        <taxon>Pseudomonadales</taxon>
        <taxon>Pseudomonadaceae</taxon>
        <taxon>Pseudomonas</taxon>
    </lineage>
</organism>
<evidence type="ECO:0000256" key="11">
    <source>
        <dbReference type="ARBA" id="ARBA00022840"/>
    </source>
</evidence>
<feature type="domain" description="Histidine kinase" evidence="18">
    <location>
        <begin position="377"/>
        <end position="591"/>
    </location>
</feature>
<dbReference type="PANTHER" id="PTHR43065">
    <property type="entry name" value="SENSOR HISTIDINE KINASE"/>
    <property type="match status" value="1"/>
</dbReference>
<dbReference type="InterPro" id="IPR017055">
    <property type="entry name" value="Sig_transdc_His_kinase_DctB"/>
</dbReference>
<keyword evidence="5" id="KW-0997">Cell inner membrane</keyword>
<comment type="subcellular location">
    <subcellularLocation>
        <location evidence="2">Cell inner membrane</location>
        <topology evidence="2">Multi-pass membrane protein</topology>
    </subcellularLocation>
</comment>
<dbReference type="InterPro" id="IPR004358">
    <property type="entry name" value="Sig_transdc_His_kin-like_C"/>
</dbReference>
<evidence type="ECO:0000256" key="9">
    <source>
        <dbReference type="ARBA" id="ARBA00022741"/>
    </source>
</evidence>
<dbReference type="Gene3D" id="1.10.287.130">
    <property type="match status" value="1"/>
</dbReference>
<dbReference type="AlphaFoldDB" id="A0A0U4VID3"/>
<keyword evidence="7" id="KW-0808">Transferase</keyword>
<dbReference type="InterPro" id="IPR003594">
    <property type="entry name" value="HATPase_dom"/>
</dbReference>
<dbReference type="Pfam" id="PF02518">
    <property type="entry name" value="HATPase_c"/>
    <property type="match status" value="1"/>
</dbReference>
<dbReference type="KEGG" id="por:APT59_00785"/>
<accession>A0A0U4VID3</accession>
<keyword evidence="8 17" id="KW-0812">Transmembrane</keyword>
<evidence type="ECO:0000256" key="12">
    <source>
        <dbReference type="ARBA" id="ARBA00022989"/>
    </source>
</evidence>
<evidence type="ECO:0000256" key="7">
    <source>
        <dbReference type="ARBA" id="ARBA00022679"/>
    </source>
</evidence>
<evidence type="ECO:0000256" key="4">
    <source>
        <dbReference type="ARBA" id="ARBA00022475"/>
    </source>
</evidence>
<dbReference type="EC" id="2.7.13.3" evidence="3"/>
<dbReference type="PANTHER" id="PTHR43065:SF46">
    <property type="entry name" value="C4-DICARBOXYLATE TRANSPORT SENSOR PROTEIN DCTB"/>
    <property type="match status" value="1"/>
</dbReference>
<evidence type="ECO:0000256" key="3">
    <source>
        <dbReference type="ARBA" id="ARBA00012438"/>
    </source>
</evidence>
<dbReference type="PIRSF" id="PIRSF036431">
    <property type="entry name" value="STHK_DctB"/>
    <property type="match status" value="1"/>
</dbReference>
<dbReference type="Gene3D" id="3.30.565.10">
    <property type="entry name" value="Histidine kinase-like ATPase, C-terminal domain"/>
    <property type="match status" value="1"/>
</dbReference>
<evidence type="ECO:0000313" key="20">
    <source>
        <dbReference type="Proteomes" id="UP000064137"/>
    </source>
</evidence>
<evidence type="ECO:0000256" key="16">
    <source>
        <dbReference type="SAM" id="Coils"/>
    </source>
</evidence>
<dbReference type="Pfam" id="PF00512">
    <property type="entry name" value="HisKA"/>
    <property type="match status" value="1"/>
</dbReference>
<dbReference type="GO" id="GO:0005886">
    <property type="term" value="C:plasma membrane"/>
    <property type="evidence" value="ECO:0007669"/>
    <property type="project" value="UniProtKB-SubCell"/>
</dbReference>
<feature type="transmembrane region" description="Helical" evidence="17">
    <location>
        <begin position="284"/>
        <end position="304"/>
    </location>
</feature>
<keyword evidence="16" id="KW-0175">Coiled coil</keyword>
<name>A0A0U4VID3_9PSED</name>
<dbReference type="SMART" id="SM00387">
    <property type="entry name" value="HATPase_c"/>
    <property type="match status" value="1"/>
</dbReference>
<keyword evidence="14 17" id="KW-0472">Membrane</keyword>
<dbReference type="Gene3D" id="3.30.450.20">
    <property type="entry name" value="PAS domain"/>
    <property type="match status" value="2"/>
</dbReference>
<keyword evidence="6" id="KW-0597">Phosphoprotein</keyword>
<dbReference type="InterPro" id="IPR036890">
    <property type="entry name" value="HATPase_C_sf"/>
</dbReference>
<dbReference type="FunFam" id="3.30.450.20:FF:000127">
    <property type="entry name" value="C4-dicarboxylate transport sensor protein"/>
    <property type="match status" value="1"/>
</dbReference>
<dbReference type="InterPro" id="IPR036097">
    <property type="entry name" value="HisK_dim/P_sf"/>
</dbReference>
<keyword evidence="4" id="KW-1003">Cell membrane</keyword>
<evidence type="ECO:0000256" key="17">
    <source>
        <dbReference type="SAM" id="Phobius"/>
    </source>
</evidence>
<dbReference type="InterPro" id="IPR003661">
    <property type="entry name" value="HisK_dim/P_dom"/>
</dbReference>
<feature type="coiled-coil region" evidence="16">
    <location>
        <begin position="320"/>
        <end position="368"/>
    </location>
</feature>
<dbReference type="GO" id="GO:0005524">
    <property type="term" value="F:ATP binding"/>
    <property type="evidence" value="ECO:0007669"/>
    <property type="project" value="UniProtKB-KW"/>
</dbReference>
<comment type="catalytic activity">
    <reaction evidence="1">
        <text>ATP + protein L-histidine = ADP + protein N-phospho-L-histidine.</text>
        <dbReference type="EC" id="2.7.13.3"/>
    </reaction>
</comment>
<evidence type="ECO:0000256" key="2">
    <source>
        <dbReference type="ARBA" id="ARBA00004429"/>
    </source>
</evidence>
<keyword evidence="10" id="KW-0418">Kinase</keyword>
<dbReference type="FunFam" id="1.10.287.130:FF:000049">
    <property type="entry name" value="C4-dicarboxylate transport sensor protein DctB"/>
    <property type="match status" value="1"/>
</dbReference>
<evidence type="ECO:0000256" key="15">
    <source>
        <dbReference type="ARBA" id="ARBA00073143"/>
    </source>
</evidence>
<protein>
    <recommendedName>
        <fullName evidence="15">C4-dicarboxylate transport sensor protein DctB</fullName>
        <ecNumber evidence="3">2.7.13.3</ecNumber>
    </recommendedName>
</protein>
<dbReference type="SUPFAM" id="SSF47384">
    <property type="entry name" value="Homodimeric domain of signal transducing histidine kinase"/>
    <property type="match status" value="1"/>
</dbReference>